<proteinExistence type="predicted"/>
<sequence>MASSIASEVTVPSRAGTHYFLEYLWDVSLDNLPSGTLRLESLYPGVAVLFSICFSDGDLRSWVVRRSFFSEALSIKQLHPSHGDANSSFPLDSSLPFSFQSDERVCFRVCGRELISFESEHFTFIVHLVKRTASEFPLQDAMTVMLVPPMTVRDGTEYLSEEAYCVSTPSTVLGGERHSLLDLRERNDVFARKCIFASKLLLSLLLTLTLLSAILFFVLTI</sequence>
<accession>D3GBB0</accession>
<dbReference type="EMBL" id="FJ611959">
    <property type="protein sequence ID" value="ACU57191.1"/>
    <property type="molecule type" value="Genomic_RNA"/>
</dbReference>
<keyword evidence="1" id="KW-1133">Transmembrane helix</keyword>
<keyword evidence="1" id="KW-0812">Transmembrane</keyword>
<feature type="transmembrane region" description="Helical" evidence="1">
    <location>
        <begin position="200"/>
        <end position="219"/>
    </location>
</feature>
<evidence type="ECO:0000256" key="1">
    <source>
        <dbReference type="SAM" id="Phobius"/>
    </source>
</evidence>
<reference evidence="2" key="1">
    <citation type="submission" date="2009-01" db="EMBL/GenBank/DDBJ databases">
        <title>Fig mild mottle-associated virus, a novel closterovirus infecting fig tree.</title>
        <authorList>
            <person name="Elbeaino T."/>
            <person name="Heinoun K."/>
            <person name="Digiaro M."/>
            <person name="Martelli G.P."/>
        </authorList>
    </citation>
    <scope>NUCLEOTIDE SEQUENCE</scope>
    <source>
        <strain evidence="2">Cal1</strain>
    </source>
</reference>
<keyword evidence="1" id="KW-0472">Membrane</keyword>
<name>D3GBB0_9CLOS</name>
<protein>
    <submittedName>
        <fullName evidence="2">p25</fullName>
    </submittedName>
</protein>
<organism evidence="2">
    <name type="scientific">Fig mild mottle-associated virus</name>
    <dbReference type="NCBI Taxonomy" id="666641"/>
    <lineage>
        <taxon>Viruses</taxon>
        <taxon>Riboviria</taxon>
        <taxon>Orthornavirae</taxon>
        <taxon>Kitrinoviricota</taxon>
        <taxon>Alsuviricetes</taxon>
        <taxon>Martellivirales</taxon>
        <taxon>Closteroviridae</taxon>
        <taxon>Closterovirus</taxon>
    </lineage>
</organism>
<evidence type="ECO:0000313" key="2">
    <source>
        <dbReference type="EMBL" id="ACU57191.1"/>
    </source>
</evidence>